<feature type="compositionally biased region" description="Basic and acidic residues" evidence="1">
    <location>
        <begin position="129"/>
        <end position="139"/>
    </location>
</feature>
<feature type="non-terminal residue" evidence="2">
    <location>
        <position position="1"/>
    </location>
</feature>
<evidence type="ECO:0000313" key="3">
    <source>
        <dbReference type="Proteomes" id="UP000789396"/>
    </source>
</evidence>
<dbReference type="AlphaFoldDB" id="A0A9N9NWV6"/>
<dbReference type="EMBL" id="CAJVPZ010052201">
    <property type="protein sequence ID" value="CAG8780246.1"/>
    <property type="molecule type" value="Genomic_DNA"/>
</dbReference>
<name>A0A9N9NWV6_9GLOM</name>
<dbReference type="Proteomes" id="UP000789396">
    <property type="component" value="Unassembled WGS sequence"/>
</dbReference>
<feature type="compositionally biased region" description="Basic and acidic residues" evidence="1">
    <location>
        <begin position="51"/>
        <end position="67"/>
    </location>
</feature>
<proteinExistence type="predicted"/>
<feature type="compositionally biased region" description="Basic and acidic residues" evidence="1">
    <location>
        <begin position="15"/>
        <end position="37"/>
    </location>
</feature>
<organism evidence="2 3">
    <name type="scientific">Racocetra fulgida</name>
    <dbReference type="NCBI Taxonomy" id="60492"/>
    <lineage>
        <taxon>Eukaryota</taxon>
        <taxon>Fungi</taxon>
        <taxon>Fungi incertae sedis</taxon>
        <taxon>Mucoromycota</taxon>
        <taxon>Glomeromycotina</taxon>
        <taxon>Glomeromycetes</taxon>
        <taxon>Diversisporales</taxon>
        <taxon>Gigasporaceae</taxon>
        <taxon>Racocetra</taxon>
    </lineage>
</organism>
<keyword evidence="3" id="KW-1185">Reference proteome</keyword>
<protein>
    <submittedName>
        <fullName evidence="2">14543_t:CDS:1</fullName>
    </submittedName>
</protein>
<evidence type="ECO:0000256" key="1">
    <source>
        <dbReference type="SAM" id="MobiDB-lite"/>
    </source>
</evidence>
<feature type="region of interest" description="Disordered" evidence="1">
    <location>
        <begin position="1"/>
        <end position="139"/>
    </location>
</feature>
<reference evidence="2" key="1">
    <citation type="submission" date="2021-06" db="EMBL/GenBank/DDBJ databases">
        <authorList>
            <person name="Kallberg Y."/>
            <person name="Tangrot J."/>
            <person name="Rosling A."/>
        </authorList>
    </citation>
    <scope>NUCLEOTIDE SEQUENCE</scope>
    <source>
        <strain evidence="2">IN212</strain>
    </source>
</reference>
<evidence type="ECO:0000313" key="2">
    <source>
        <dbReference type="EMBL" id="CAG8780246.1"/>
    </source>
</evidence>
<comment type="caution">
    <text evidence="2">The sequence shown here is derived from an EMBL/GenBank/DDBJ whole genome shotgun (WGS) entry which is preliminary data.</text>
</comment>
<gene>
    <name evidence="2" type="ORF">RFULGI_LOCUS15751</name>
</gene>
<sequence length="139" mass="15725">MSQQLPVERGSFQKVDFHNQDLHEDTDKQSSEGKNDELNESEMDNVIVVDSDVHSDKENSSAKEDLLGHPITSKGLMTKPITHVSRRDHEQHPKKRVALTSEAPRQQHSSHRANLGNEGGTHKLPLQAHGDDRQKTRRI</sequence>
<accession>A0A9N9NWV6</accession>